<dbReference type="GO" id="GO:0006396">
    <property type="term" value="P:RNA processing"/>
    <property type="evidence" value="ECO:0007669"/>
    <property type="project" value="InterPro"/>
</dbReference>
<keyword evidence="1" id="KW-0694">RNA-binding</keyword>
<name>A0A1H6Q6L3_YARLL</name>
<dbReference type="EMBL" id="CP017557">
    <property type="protein sequence ID" value="AOW04857.1"/>
    <property type="molecule type" value="Genomic_DNA"/>
</dbReference>
<dbReference type="InterPro" id="IPR035979">
    <property type="entry name" value="RBD_domain_sf"/>
</dbReference>
<dbReference type="GO" id="GO:0003723">
    <property type="term" value="F:RNA binding"/>
    <property type="evidence" value="ECO:0007669"/>
    <property type="project" value="UniProtKB-UniRule"/>
</dbReference>
<dbReference type="EMBL" id="KZ858947">
    <property type="protein sequence ID" value="RDW29120.1"/>
    <property type="molecule type" value="Genomic_DNA"/>
</dbReference>
<dbReference type="InterPro" id="IPR012677">
    <property type="entry name" value="Nucleotide-bd_a/b_plait_sf"/>
</dbReference>
<evidence type="ECO:0000313" key="4">
    <source>
        <dbReference type="EMBL" id="AOW04857.1"/>
    </source>
</evidence>
<reference evidence="4 6" key="1">
    <citation type="journal article" date="2016" name="PLoS ONE">
        <title>Sequence Assembly of Yarrowia lipolytica Strain W29/CLIB89 Shows Transposable Element Diversity.</title>
        <authorList>
            <person name="Magnan C."/>
            <person name="Yu J."/>
            <person name="Chang I."/>
            <person name="Jahn E."/>
            <person name="Kanomata Y."/>
            <person name="Wu J."/>
            <person name="Zeller M."/>
            <person name="Oakes M."/>
            <person name="Baldi P."/>
            <person name="Sandmeyer S."/>
        </authorList>
    </citation>
    <scope>NUCLEOTIDE SEQUENCE [LARGE SCALE GENOMIC DNA]</scope>
    <source>
        <strain evidence="4">CLIB89</strain>
        <strain evidence="6">CLIB89(W29)</strain>
    </source>
</reference>
<organism evidence="4 6">
    <name type="scientific">Yarrowia lipolytica</name>
    <name type="common">Candida lipolytica</name>
    <dbReference type="NCBI Taxonomy" id="4952"/>
    <lineage>
        <taxon>Eukaryota</taxon>
        <taxon>Fungi</taxon>
        <taxon>Dikarya</taxon>
        <taxon>Ascomycota</taxon>
        <taxon>Saccharomycotina</taxon>
        <taxon>Dipodascomycetes</taxon>
        <taxon>Dipodascales</taxon>
        <taxon>Dipodascales incertae sedis</taxon>
        <taxon>Yarrowia</taxon>
    </lineage>
</organism>
<dbReference type="GO" id="GO:0005737">
    <property type="term" value="C:cytoplasm"/>
    <property type="evidence" value="ECO:0007669"/>
    <property type="project" value="InterPro"/>
</dbReference>
<dbReference type="VEuPathDB" id="FungiDB:YALI0_E02530g"/>
<dbReference type="Pfam" id="PF00076">
    <property type="entry name" value="RRM_1"/>
    <property type="match status" value="1"/>
</dbReference>
<dbReference type="Gene3D" id="3.30.70.330">
    <property type="match status" value="1"/>
</dbReference>
<dbReference type="SUPFAM" id="SSF54928">
    <property type="entry name" value="RNA-binding domain, RBD"/>
    <property type="match status" value="1"/>
</dbReference>
<dbReference type="GO" id="GO:0005634">
    <property type="term" value="C:nucleus"/>
    <property type="evidence" value="ECO:0007669"/>
    <property type="project" value="InterPro"/>
</dbReference>
<feature type="region of interest" description="Disordered" evidence="2">
    <location>
        <begin position="100"/>
        <end position="120"/>
    </location>
</feature>
<reference evidence="5 7" key="2">
    <citation type="submission" date="2018-07" db="EMBL/GenBank/DDBJ databases">
        <title>Draft Genome Assemblies for Five Robust Yarrowia lipolytica Strains Exhibiting High Lipid Production and Pentose Sugar Utilization and Sugar Alcohol Secretion from Undetoxified Lignocellulosic Biomass Hydrolysates.</title>
        <authorList>
            <consortium name="DOE Joint Genome Institute"/>
            <person name="Walker C."/>
            <person name="Ryu S."/>
            <person name="Na H."/>
            <person name="Zane M."/>
            <person name="LaButti K."/>
            <person name="Lipzen A."/>
            <person name="Haridas S."/>
            <person name="Barry K."/>
            <person name="Grigoriev I.V."/>
            <person name="Quarterman J."/>
            <person name="Slininger P."/>
            <person name="Dien B."/>
            <person name="Trinh C.T."/>
        </authorList>
    </citation>
    <scope>NUCLEOTIDE SEQUENCE [LARGE SCALE GENOMIC DNA]</scope>
    <source>
        <strain evidence="5 7">YB392</strain>
    </source>
</reference>
<sequence length="120" mass="13567">MGITENEPTPLRSTEGWIIIVDNLHPEISEEDLTDFYSTYGDVQVAHVNLDRRTGYAKGYALLQFATKDDADTAIAETNGVEFLEHNLEVSFAFHEADTSISQHRIRGSENRSRSPGRRR</sequence>
<evidence type="ECO:0000259" key="3">
    <source>
        <dbReference type="PROSITE" id="PS50102"/>
    </source>
</evidence>
<dbReference type="RefSeq" id="XP_503462.2">
    <property type="nucleotide sequence ID" value="XM_503462.2"/>
</dbReference>
<dbReference type="InterPro" id="IPR008111">
    <property type="entry name" value="RNA-bd_8"/>
</dbReference>
<dbReference type="InterPro" id="IPR000504">
    <property type="entry name" value="RRM_dom"/>
</dbReference>
<dbReference type="KEGG" id="yli:2912105"/>
<dbReference type="Proteomes" id="UP000256601">
    <property type="component" value="Unassembled WGS sequence"/>
</dbReference>
<proteinExistence type="predicted"/>
<dbReference type="GeneID" id="2912105"/>
<dbReference type="AlphaFoldDB" id="A0A1H6Q6L3"/>
<dbReference type="PROSITE" id="PS50102">
    <property type="entry name" value="RRM"/>
    <property type="match status" value="1"/>
</dbReference>
<evidence type="ECO:0000313" key="7">
    <source>
        <dbReference type="Proteomes" id="UP000256601"/>
    </source>
</evidence>
<dbReference type="VEuPathDB" id="FungiDB:YALI1_E03158g"/>
<dbReference type="SMART" id="SM00360">
    <property type="entry name" value="RRM"/>
    <property type="match status" value="1"/>
</dbReference>
<feature type="domain" description="RRM" evidence="3">
    <location>
        <begin position="17"/>
        <end position="95"/>
    </location>
</feature>
<dbReference type="OMA" id="ESEMQTH"/>
<evidence type="ECO:0000313" key="6">
    <source>
        <dbReference type="Proteomes" id="UP000182444"/>
    </source>
</evidence>
<dbReference type="PANTHER" id="PTHR45894">
    <property type="entry name" value="RNA-BINDING PROTEIN 8A"/>
    <property type="match status" value="1"/>
</dbReference>
<evidence type="ECO:0000256" key="1">
    <source>
        <dbReference type="PROSITE-ProRule" id="PRU00176"/>
    </source>
</evidence>
<evidence type="ECO:0000256" key="2">
    <source>
        <dbReference type="SAM" id="MobiDB-lite"/>
    </source>
</evidence>
<accession>A0A1H6Q6L3</accession>
<dbReference type="Proteomes" id="UP000182444">
    <property type="component" value="Chromosome 1E"/>
</dbReference>
<gene>
    <name evidence="5" type="ORF">B0I71DRAFT_126472</name>
    <name evidence="4" type="ORF">YALI1_E03158g</name>
</gene>
<dbReference type="OrthoDB" id="15688at2759"/>
<evidence type="ECO:0000313" key="5">
    <source>
        <dbReference type="EMBL" id="RDW29120.1"/>
    </source>
</evidence>
<protein>
    <recommendedName>
        <fullName evidence="3">RRM domain-containing protein</fullName>
    </recommendedName>
</protein>
<dbReference type="eggNOG" id="KOG0130">
    <property type="taxonomic scope" value="Eukaryota"/>
</dbReference>